<keyword evidence="2" id="KW-0808">Transferase</keyword>
<gene>
    <name evidence="2" type="ORF">T7987_17275</name>
</gene>
<feature type="domain" description="Glycosyltransferase subfamily 4-like N-terminal" evidence="1">
    <location>
        <begin position="31"/>
        <end position="152"/>
    </location>
</feature>
<dbReference type="RefSeq" id="WP_322329983.1">
    <property type="nucleotide sequence ID" value="NZ_CP139727.1"/>
</dbReference>
<dbReference type="SUPFAM" id="SSF53756">
    <property type="entry name" value="UDP-Glycosyltransferase/glycogen phosphorylase"/>
    <property type="match status" value="1"/>
</dbReference>
<keyword evidence="2" id="KW-0614">Plasmid</keyword>
<proteinExistence type="predicted"/>
<dbReference type="PANTHER" id="PTHR45947">
    <property type="entry name" value="SULFOQUINOVOSYL TRANSFERASE SQD2"/>
    <property type="match status" value="1"/>
</dbReference>
<dbReference type="Pfam" id="PF13439">
    <property type="entry name" value="Glyco_transf_4"/>
    <property type="match status" value="1"/>
</dbReference>
<organism evidence="2 3">
    <name type="scientific">Sulfitobacter faviae</name>
    <dbReference type="NCBI Taxonomy" id="1775881"/>
    <lineage>
        <taxon>Bacteria</taxon>
        <taxon>Pseudomonadati</taxon>
        <taxon>Pseudomonadota</taxon>
        <taxon>Alphaproteobacteria</taxon>
        <taxon>Rhodobacterales</taxon>
        <taxon>Roseobacteraceae</taxon>
        <taxon>Sulfitobacter</taxon>
    </lineage>
</organism>
<dbReference type="Gene3D" id="3.40.50.2000">
    <property type="entry name" value="Glycogen Phosphorylase B"/>
    <property type="match status" value="2"/>
</dbReference>
<name>A0ABZ0V4J2_9RHOB</name>
<dbReference type="InterPro" id="IPR028098">
    <property type="entry name" value="Glyco_trans_4-like_N"/>
</dbReference>
<geneLocation type="plasmid" evidence="2 3">
    <name>unnamed02</name>
</geneLocation>
<accession>A0ABZ0V4J2</accession>
<evidence type="ECO:0000313" key="2">
    <source>
        <dbReference type="EMBL" id="WPZ23619.1"/>
    </source>
</evidence>
<dbReference type="Proteomes" id="UP001326567">
    <property type="component" value="Plasmid unnamed02"/>
</dbReference>
<keyword evidence="3" id="KW-1185">Reference proteome</keyword>
<dbReference type="CDD" id="cd03811">
    <property type="entry name" value="GT4_GT28_WabH-like"/>
    <property type="match status" value="1"/>
</dbReference>
<dbReference type="Pfam" id="PF13692">
    <property type="entry name" value="Glyco_trans_1_4"/>
    <property type="match status" value="1"/>
</dbReference>
<dbReference type="GO" id="GO:0016757">
    <property type="term" value="F:glycosyltransferase activity"/>
    <property type="evidence" value="ECO:0007669"/>
    <property type="project" value="UniProtKB-KW"/>
</dbReference>
<keyword evidence="2" id="KW-0328">Glycosyltransferase</keyword>
<protein>
    <submittedName>
        <fullName evidence="2">Glycosyltransferase</fullName>
        <ecNumber evidence="2">2.4.-.-</ecNumber>
    </submittedName>
</protein>
<dbReference type="EC" id="2.4.-.-" evidence="2"/>
<dbReference type="EMBL" id="CP139727">
    <property type="protein sequence ID" value="WPZ23619.1"/>
    <property type="molecule type" value="Genomic_DNA"/>
</dbReference>
<dbReference type="PANTHER" id="PTHR45947:SF3">
    <property type="entry name" value="SULFOQUINOVOSYL TRANSFERASE SQD2"/>
    <property type="match status" value="1"/>
</dbReference>
<sequence length="327" mass="36140">MTRLRVLHLVDDTTAGGVMRVLDHITTAPELAKDADHRLRSISRDRWLPERMQADVIVSNLAISWRALPMLMALRLLHPKTKLIHVEHSYTEQFVAVNVTHKKRFATLLRCAYALFDKVVAVSHGQADWLKKSGAVKPHTLSVIQSCVDLSRFRKLSPPIAPLRVIGAIGRLDEQKGFDLLIEAFRKTANPNIALHVYGEGVEEAKLRRLAKDDPRIEFKGFASDPVAAMAAVDIVAMPSRWEAYGLVAIEALAAKRPLLVSSIDGLQDHVQKGAKAVKPGSGGERWQQAIEQITAIGSADSTFQAQSTTHPEDVYAAAWSDMLRSL</sequence>
<reference evidence="2 3" key="1">
    <citation type="submission" date="2023-11" db="EMBL/GenBank/DDBJ databases">
        <title>From the Deep-Sea to the Surface: Bacterial Genomes Isolated from the Moytirra Hydrothermal Vent Plume.</title>
        <authorList>
            <person name="Major S.R."/>
        </authorList>
    </citation>
    <scope>NUCLEOTIDE SEQUENCE [LARGE SCALE GENOMIC DNA]</scope>
    <source>
        <strain evidence="2 3">OXR-9</strain>
        <plasmid evidence="2 3">unnamed02</plasmid>
    </source>
</reference>
<dbReference type="InterPro" id="IPR050194">
    <property type="entry name" value="Glycosyltransferase_grp1"/>
</dbReference>
<evidence type="ECO:0000259" key="1">
    <source>
        <dbReference type="Pfam" id="PF13439"/>
    </source>
</evidence>
<evidence type="ECO:0000313" key="3">
    <source>
        <dbReference type="Proteomes" id="UP001326567"/>
    </source>
</evidence>